<organism evidence="2 3">
    <name type="scientific">Eleutherodactylus coqui</name>
    <name type="common">Puerto Rican coqui</name>
    <dbReference type="NCBI Taxonomy" id="57060"/>
    <lineage>
        <taxon>Eukaryota</taxon>
        <taxon>Metazoa</taxon>
        <taxon>Chordata</taxon>
        <taxon>Craniata</taxon>
        <taxon>Vertebrata</taxon>
        <taxon>Euteleostomi</taxon>
        <taxon>Amphibia</taxon>
        <taxon>Batrachia</taxon>
        <taxon>Anura</taxon>
        <taxon>Neobatrachia</taxon>
        <taxon>Hyloidea</taxon>
        <taxon>Eleutherodactylidae</taxon>
        <taxon>Eleutherodactylinae</taxon>
        <taxon>Eleutherodactylus</taxon>
        <taxon>Eleutherodactylus</taxon>
    </lineage>
</organism>
<feature type="compositionally biased region" description="Polar residues" evidence="1">
    <location>
        <begin position="39"/>
        <end position="57"/>
    </location>
</feature>
<name>A0A8J6F170_ELECQ</name>
<evidence type="ECO:0000313" key="2">
    <source>
        <dbReference type="EMBL" id="KAG9478515.1"/>
    </source>
</evidence>
<keyword evidence="3" id="KW-1185">Reference proteome</keyword>
<feature type="region of interest" description="Disordered" evidence="1">
    <location>
        <begin position="38"/>
        <end position="62"/>
    </location>
</feature>
<accession>A0A8J6F170</accession>
<dbReference type="AlphaFoldDB" id="A0A8J6F170"/>
<sequence>MPVLSKKVRTPTAQVLNSRLLLDPTPLLPLVTADRSLITKKNGNRHSPPTPQPSRLKSFSRARDVQSQEYVIALLKNKN</sequence>
<proteinExistence type="predicted"/>
<evidence type="ECO:0000256" key="1">
    <source>
        <dbReference type="SAM" id="MobiDB-lite"/>
    </source>
</evidence>
<reference evidence="2" key="1">
    <citation type="thesis" date="2020" institute="ProQuest LLC" country="789 East Eisenhower Parkway, Ann Arbor, MI, USA">
        <title>Comparative Genomics and Chromosome Evolution.</title>
        <authorList>
            <person name="Mudd A.B."/>
        </authorList>
    </citation>
    <scope>NUCLEOTIDE SEQUENCE</scope>
    <source>
        <strain evidence="2">HN-11 Male</strain>
        <tissue evidence="2">Kidney and liver</tissue>
    </source>
</reference>
<evidence type="ECO:0000313" key="3">
    <source>
        <dbReference type="Proteomes" id="UP000770717"/>
    </source>
</evidence>
<protein>
    <submittedName>
        <fullName evidence="2">Uncharacterized protein</fullName>
    </submittedName>
</protein>
<dbReference type="Proteomes" id="UP000770717">
    <property type="component" value="Unassembled WGS sequence"/>
</dbReference>
<comment type="caution">
    <text evidence="2">The sequence shown here is derived from an EMBL/GenBank/DDBJ whole genome shotgun (WGS) entry which is preliminary data.</text>
</comment>
<dbReference type="EMBL" id="WNTK01000009">
    <property type="protein sequence ID" value="KAG9478515.1"/>
    <property type="molecule type" value="Genomic_DNA"/>
</dbReference>
<gene>
    <name evidence="2" type="ORF">GDO78_013519</name>
</gene>